<dbReference type="SUPFAM" id="SSF48371">
    <property type="entry name" value="ARM repeat"/>
    <property type="match status" value="1"/>
</dbReference>
<feature type="region of interest" description="Disordered" evidence="2">
    <location>
        <begin position="249"/>
        <end position="312"/>
    </location>
</feature>
<reference evidence="4 5" key="1">
    <citation type="submission" date="2019-06" db="EMBL/GenBank/DDBJ databases">
        <title>WGS assembly of Gossypium darwinii.</title>
        <authorList>
            <person name="Chen Z.J."/>
            <person name="Sreedasyam A."/>
            <person name="Ando A."/>
            <person name="Song Q."/>
            <person name="De L."/>
            <person name="Hulse-Kemp A."/>
            <person name="Ding M."/>
            <person name="Ye W."/>
            <person name="Kirkbride R."/>
            <person name="Jenkins J."/>
            <person name="Plott C."/>
            <person name="Lovell J."/>
            <person name="Lin Y.-M."/>
            <person name="Vaughn R."/>
            <person name="Liu B."/>
            <person name="Li W."/>
            <person name="Simpson S."/>
            <person name="Scheffler B."/>
            <person name="Saski C."/>
            <person name="Grover C."/>
            <person name="Hu G."/>
            <person name="Conover J."/>
            <person name="Carlson J."/>
            <person name="Shu S."/>
            <person name="Boston L."/>
            <person name="Williams M."/>
            <person name="Peterson D."/>
            <person name="Mcgee K."/>
            <person name="Jones D."/>
            <person name="Wendel J."/>
            <person name="Stelly D."/>
            <person name="Grimwood J."/>
            <person name="Schmutz J."/>
        </authorList>
    </citation>
    <scope>NUCLEOTIDE SEQUENCE [LARGE SCALE GENOMIC DNA]</scope>
    <source>
        <strain evidence="4">1808015.09</strain>
    </source>
</reference>
<feature type="compositionally biased region" description="Basic and acidic residues" evidence="2">
    <location>
        <begin position="258"/>
        <end position="268"/>
    </location>
</feature>
<evidence type="ECO:0000259" key="3">
    <source>
        <dbReference type="Pfam" id="PF13877"/>
    </source>
</evidence>
<organism evidence="4 5">
    <name type="scientific">Gossypium darwinii</name>
    <name type="common">Darwin's cotton</name>
    <name type="synonym">Gossypium barbadense var. darwinii</name>
    <dbReference type="NCBI Taxonomy" id="34276"/>
    <lineage>
        <taxon>Eukaryota</taxon>
        <taxon>Viridiplantae</taxon>
        <taxon>Streptophyta</taxon>
        <taxon>Embryophyta</taxon>
        <taxon>Tracheophyta</taxon>
        <taxon>Spermatophyta</taxon>
        <taxon>Magnoliopsida</taxon>
        <taxon>eudicotyledons</taxon>
        <taxon>Gunneridae</taxon>
        <taxon>Pentapetalae</taxon>
        <taxon>rosids</taxon>
        <taxon>malvids</taxon>
        <taxon>Malvales</taxon>
        <taxon>Malvaceae</taxon>
        <taxon>Malvoideae</taxon>
        <taxon>Gossypium</taxon>
    </lineage>
</organism>
<protein>
    <recommendedName>
        <fullName evidence="3">RNA-polymerase II-associated protein 3-like C-terminal domain-containing protein</fullName>
    </recommendedName>
</protein>
<dbReference type="InterPro" id="IPR016024">
    <property type="entry name" value="ARM-type_fold"/>
</dbReference>
<dbReference type="PANTHER" id="PTHR46087:SF11">
    <property type="entry name" value="PROTEIN SEMI-ROLLED LEAF 2"/>
    <property type="match status" value="1"/>
</dbReference>
<dbReference type="SMART" id="SM00028">
    <property type="entry name" value="TPR"/>
    <property type="match status" value="3"/>
</dbReference>
<gene>
    <name evidence="4" type="ORF">ES288_D11G328200v1</name>
</gene>
<dbReference type="EMBL" id="CM017711">
    <property type="protein sequence ID" value="TYG47314.1"/>
    <property type="molecule type" value="Genomic_DNA"/>
</dbReference>
<dbReference type="Pfam" id="PF00515">
    <property type="entry name" value="TPR_1"/>
    <property type="match status" value="1"/>
</dbReference>
<dbReference type="InterPro" id="IPR025986">
    <property type="entry name" value="RPAP3-like_C"/>
</dbReference>
<dbReference type="Pfam" id="PF21052">
    <property type="entry name" value="EFR3_ARM"/>
    <property type="match status" value="1"/>
</dbReference>
<dbReference type="Gene3D" id="1.25.40.10">
    <property type="entry name" value="Tetratricopeptide repeat domain"/>
    <property type="match status" value="1"/>
</dbReference>
<feature type="compositionally biased region" description="Polar residues" evidence="2">
    <location>
        <begin position="279"/>
        <end position="289"/>
    </location>
</feature>
<dbReference type="SUPFAM" id="SSF48452">
    <property type="entry name" value="TPR-like"/>
    <property type="match status" value="1"/>
</dbReference>
<feature type="repeat" description="TPR" evidence="1">
    <location>
        <begin position="87"/>
        <end position="120"/>
    </location>
</feature>
<dbReference type="Proteomes" id="UP000323506">
    <property type="component" value="Chromosome D11"/>
</dbReference>
<dbReference type="InterPro" id="IPR055296">
    <property type="entry name" value="SRL2-like"/>
</dbReference>
<feature type="compositionally biased region" description="Low complexity" evidence="2">
    <location>
        <begin position="49"/>
        <end position="59"/>
    </location>
</feature>
<accession>A0A5D2AR03</accession>
<evidence type="ECO:0000313" key="5">
    <source>
        <dbReference type="Proteomes" id="UP000323506"/>
    </source>
</evidence>
<dbReference type="PANTHER" id="PTHR46087">
    <property type="entry name" value="PUTATIVE, EXPRESSED-RELATED"/>
    <property type="match status" value="1"/>
</dbReference>
<keyword evidence="5" id="KW-1185">Reference proteome</keyword>
<feature type="domain" description="RNA-polymerase II-associated protein 3-like C-terminal" evidence="3">
    <location>
        <begin position="338"/>
        <end position="427"/>
    </location>
</feature>
<dbReference type="PROSITE" id="PS50005">
    <property type="entry name" value="TPR"/>
    <property type="match status" value="1"/>
</dbReference>
<dbReference type="Pfam" id="PF13877">
    <property type="entry name" value="RPAP3_C"/>
    <property type="match status" value="1"/>
</dbReference>
<feature type="region of interest" description="Disordered" evidence="2">
    <location>
        <begin position="18"/>
        <end position="61"/>
    </location>
</feature>
<name>A0A5D2AR03_GOSDA</name>
<dbReference type="InterPro" id="IPR011990">
    <property type="entry name" value="TPR-like_helical_dom_sf"/>
</dbReference>
<dbReference type="InterPro" id="IPR019734">
    <property type="entry name" value="TPR_rpt"/>
</dbReference>
<proteinExistence type="predicted"/>
<feature type="compositionally biased region" description="Polar residues" evidence="2">
    <location>
        <begin position="26"/>
        <end position="38"/>
    </location>
</feature>
<evidence type="ECO:0000256" key="1">
    <source>
        <dbReference type="PROSITE-ProRule" id="PRU00339"/>
    </source>
</evidence>
<evidence type="ECO:0000313" key="4">
    <source>
        <dbReference type="EMBL" id="TYG47314.1"/>
    </source>
</evidence>
<sequence>MDFQGFLNDLQDWELSLKDKGKNKKMTSQASGKEQLNITEKGRPTGKRSLNNSSSTTSSEQYDYLKNYDKRSNLSTSFVTEENMPDAASEKELGNEYFKQKKFKEAIDCYSKSIALSPTAVAYANRAMAYLKIRKFQEAEDDCSEALNLDDRYIKAYSRRATARKELGKLKESIEDAEFGLRLEPNNQDMKKQHAEFKALYEKEILQKASGVIKKSMQGAQEVGKSATIDNGLGMHTMSDSTQRKGIAAVQGSQTRVSECDKQKKPEKGSVTLEEIGKRNTSAGNTADGTQLDAEIAGPENIKRDTKSRKQELKASVQDLASRAASRAMAEAAKSISPPNTAYQFEVSWRALSGDRLLQAHLLKVTSPSALPQIFKNAMSASMLVDIVKCVATFFREDVDLAIKYLENLTKVPRFDMLILFLSPTDKADLLKVWDEVFCNEASAIDLSLADLPVTAAEQEMGFISRKIFPACGSMCVCCPALRSRSRQPVKRYKKLLSEIFPKSLDSPPNERKIVKLCEYAAKNPFRIPKIAKYLEERCYKELRYEHIKFINIVTEAYNKLLCMCKAQMAYFAVNLLNVVTELLDNSKQDAMRILGCETLTSFIYSQVDGTYTHSIEKFVHKVCKLAREDGEEHQRRCLKASSLQCLSAMVWFMAQYSYIFAALDEMVYATLDNYELDTRIDDDNEREPHHNWVDEVVRCEGRGAIVACDSSPSNMIIRPQPEKKDPFLLTREEIETPKVWAQICIQRMVELAKESTTLRQVLDPVFVYLDSRRHWVPQQGLAMVVLSDMLYWEASGNHQLILGAVIRHLDHKNVSHDPQLKSNIVQVAAALARQTRSRGVLAETGFVSDLCRHLRKSFQATLESVGQQESNLNILLQNSIEDCLLEIAKGIDNALPLFNMMAISLEKLPSSGIVARATIGSLMVLAHMISLALISSRSQQVFPEDLLVQLMKAMLHPNVEVRMGAHHIFSALLIPSSSHPRHEVASLRSGFVYEPRRWRSTNASAFASISALLEKLRREKDGIKLEKNGCNIHEDFKGKDNMEEDSKQGLVVKSSRNIYTITSIIDRTAASNMVEAEPYIMKLTEDQIMQLLSGFWIQTTLSDNLPSNIEAISHSSMLTLISLRLKNINDNLVVRFFQLPLSLKDISLDPSNGTLTPAFQRSILMLSMSMLMFAAKIYQIPDLIDLIKSIVPFDADPYLGINEDFQVFVRPQADVKCYGLVSDNQLASSLLSELRDKIDESNNILMDILVRNLSTITELEIDDLTKQLTEPFTPDDAFMFGPRSILDLDHNQMTPYSKESLSFDEDVQTSQLLEDDARSEASVLDLSHFIPKAPASPSISNVINIGQLLQSALEVAGQVAATSISTSPLPYDTMASQCEAFGTGTRKKLSNWLAHENHQNEAANKTILTTDAADRHVMMLKKISNGNAFNGAVLQLDPCLSMRLPPASPFDNFLKAARH</sequence>
<dbReference type="InterPro" id="IPR049152">
    <property type="entry name" value="EFR3-like_ARM"/>
</dbReference>
<evidence type="ECO:0000256" key="2">
    <source>
        <dbReference type="SAM" id="MobiDB-lite"/>
    </source>
</evidence>
<keyword evidence="1" id="KW-0802">TPR repeat</keyword>
<feature type="compositionally biased region" description="Basic and acidic residues" evidence="2">
    <location>
        <begin position="301"/>
        <end position="312"/>
    </location>
</feature>